<dbReference type="SUPFAM" id="SSF81383">
    <property type="entry name" value="F-box domain"/>
    <property type="match status" value="1"/>
</dbReference>
<proteinExistence type="predicted"/>
<dbReference type="InterPro" id="IPR001810">
    <property type="entry name" value="F-box_dom"/>
</dbReference>
<dbReference type="Proteomes" id="UP000198211">
    <property type="component" value="Unassembled WGS sequence"/>
</dbReference>
<gene>
    <name evidence="2" type="ORF">PHMEG_00024906</name>
</gene>
<feature type="domain" description="F-box" evidence="1">
    <location>
        <begin position="1"/>
        <end position="46"/>
    </location>
</feature>
<dbReference type="Pfam" id="PF13385">
    <property type="entry name" value="Laminin_G_3"/>
    <property type="match status" value="1"/>
</dbReference>
<accession>A0A225VF07</accession>
<comment type="caution">
    <text evidence="2">The sequence shown here is derived from an EMBL/GenBank/DDBJ whole genome shotgun (WGS) entry which is preliminary data.</text>
</comment>
<reference evidence="3" key="1">
    <citation type="submission" date="2017-03" db="EMBL/GenBank/DDBJ databases">
        <title>Phytopthora megakarya and P. palmivora, two closely related causual agents of cacao black pod achieved similar genome size and gene model numbers by different mechanisms.</title>
        <authorList>
            <person name="Ali S."/>
            <person name="Shao J."/>
            <person name="Larry D.J."/>
            <person name="Kronmiller B."/>
            <person name="Shen D."/>
            <person name="Strem M.D."/>
            <person name="Melnick R.L."/>
            <person name="Guiltinan M.J."/>
            <person name="Tyler B.M."/>
            <person name="Meinhardt L.W."/>
            <person name="Bailey B.A."/>
        </authorList>
    </citation>
    <scope>NUCLEOTIDE SEQUENCE [LARGE SCALE GENOMIC DNA]</scope>
    <source>
        <strain evidence="3">zdho120</strain>
    </source>
</reference>
<dbReference type="PROSITE" id="PS50181">
    <property type="entry name" value="FBOX"/>
    <property type="match status" value="1"/>
</dbReference>
<dbReference type="Gene3D" id="2.60.120.200">
    <property type="match status" value="1"/>
</dbReference>
<sequence>MRVELMPSDVLETLLEFLTGFDAFVLCHVSHVWFLYLSNPIFWQNRLHGAAADVEGPPWMKDLKGSATRLKRRMKTIVQREKDQQWKKKYIQERSLLFRGMGSHELMYRRQRGPYAYLEHNVLTESRHQRPMAYLTGNHSLSFDVWFCLLPVKTSTGKKSYGKYAGGVIYGFDCDDLEDDRWQPVVVDSKCNLYCSLLNRRTAVAATLDTNRWHHVALTYDLEKQYEQVYVDGVNVHSAAGLRRREWSRMSYQQIGTGHIIAGDGDFPYPGYSGAYDFRGLIDEFRVWHGALSSREIQELAGGGPLPYREVWASMKLSGRRITGVDLEWVRCTRPAEHGVVVIQRGGS</sequence>
<name>A0A225VF07_9STRA</name>
<organism evidence="2 3">
    <name type="scientific">Phytophthora megakarya</name>
    <dbReference type="NCBI Taxonomy" id="4795"/>
    <lineage>
        <taxon>Eukaryota</taxon>
        <taxon>Sar</taxon>
        <taxon>Stramenopiles</taxon>
        <taxon>Oomycota</taxon>
        <taxon>Peronosporomycetes</taxon>
        <taxon>Peronosporales</taxon>
        <taxon>Peronosporaceae</taxon>
        <taxon>Phytophthora</taxon>
    </lineage>
</organism>
<dbReference type="InterPro" id="IPR036047">
    <property type="entry name" value="F-box-like_dom_sf"/>
</dbReference>
<dbReference type="SUPFAM" id="SSF49899">
    <property type="entry name" value="Concanavalin A-like lectins/glucanases"/>
    <property type="match status" value="1"/>
</dbReference>
<evidence type="ECO:0000313" key="3">
    <source>
        <dbReference type="Proteomes" id="UP000198211"/>
    </source>
</evidence>
<dbReference type="EMBL" id="NBNE01005563">
    <property type="protein sequence ID" value="OWZ03377.1"/>
    <property type="molecule type" value="Genomic_DNA"/>
</dbReference>
<protein>
    <recommendedName>
        <fullName evidence="1">F-box domain-containing protein</fullName>
    </recommendedName>
</protein>
<dbReference type="AlphaFoldDB" id="A0A225VF07"/>
<keyword evidence="3" id="KW-1185">Reference proteome</keyword>
<dbReference type="InterPro" id="IPR013320">
    <property type="entry name" value="ConA-like_dom_sf"/>
</dbReference>
<dbReference type="OrthoDB" id="114971at2759"/>
<evidence type="ECO:0000259" key="1">
    <source>
        <dbReference type="PROSITE" id="PS50181"/>
    </source>
</evidence>
<evidence type="ECO:0000313" key="2">
    <source>
        <dbReference type="EMBL" id="OWZ03377.1"/>
    </source>
</evidence>